<feature type="region of interest" description="Disordered" evidence="1">
    <location>
        <begin position="52"/>
        <end position="79"/>
    </location>
</feature>
<comment type="caution">
    <text evidence="2">The sequence shown here is derived from an EMBL/GenBank/DDBJ whole genome shotgun (WGS) entry which is preliminary data.</text>
</comment>
<sequence>MWRWLEACDEAPYDICMTMINARKNSSPGGKRSGKPEEPTCGSVIRIRGDSMSVSRRRKPNRWGFSPNSTAREKNGRRCSDKWSCDCVTSAGVTGGKRDPSALEVGAQLSNRVF</sequence>
<proteinExistence type="predicted"/>
<evidence type="ECO:0000313" key="3">
    <source>
        <dbReference type="Proteomes" id="UP001054945"/>
    </source>
</evidence>
<dbReference type="EMBL" id="BPLR01018483">
    <property type="protein sequence ID" value="GIZ00021.1"/>
    <property type="molecule type" value="Genomic_DNA"/>
</dbReference>
<accession>A0AAV4Y206</accession>
<gene>
    <name evidence="2" type="ORF">CEXT_38721</name>
</gene>
<organism evidence="2 3">
    <name type="scientific">Caerostris extrusa</name>
    <name type="common">Bark spider</name>
    <name type="synonym">Caerostris bankana</name>
    <dbReference type="NCBI Taxonomy" id="172846"/>
    <lineage>
        <taxon>Eukaryota</taxon>
        <taxon>Metazoa</taxon>
        <taxon>Ecdysozoa</taxon>
        <taxon>Arthropoda</taxon>
        <taxon>Chelicerata</taxon>
        <taxon>Arachnida</taxon>
        <taxon>Araneae</taxon>
        <taxon>Araneomorphae</taxon>
        <taxon>Entelegynae</taxon>
        <taxon>Araneoidea</taxon>
        <taxon>Araneidae</taxon>
        <taxon>Caerostris</taxon>
    </lineage>
</organism>
<protein>
    <submittedName>
        <fullName evidence="2">Uncharacterized protein</fullName>
    </submittedName>
</protein>
<reference evidence="2 3" key="1">
    <citation type="submission" date="2021-06" db="EMBL/GenBank/DDBJ databases">
        <title>Caerostris extrusa draft genome.</title>
        <authorList>
            <person name="Kono N."/>
            <person name="Arakawa K."/>
        </authorList>
    </citation>
    <scope>NUCLEOTIDE SEQUENCE [LARGE SCALE GENOMIC DNA]</scope>
</reference>
<name>A0AAV4Y206_CAEEX</name>
<dbReference type="AlphaFoldDB" id="A0AAV4Y206"/>
<feature type="region of interest" description="Disordered" evidence="1">
    <location>
        <begin position="24"/>
        <end position="43"/>
    </location>
</feature>
<keyword evidence="3" id="KW-1185">Reference proteome</keyword>
<evidence type="ECO:0000313" key="2">
    <source>
        <dbReference type="EMBL" id="GIZ00021.1"/>
    </source>
</evidence>
<dbReference type="Proteomes" id="UP001054945">
    <property type="component" value="Unassembled WGS sequence"/>
</dbReference>
<evidence type="ECO:0000256" key="1">
    <source>
        <dbReference type="SAM" id="MobiDB-lite"/>
    </source>
</evidence>